<dbReference type="Proteomes" id="UP000254618">
    <property type="component" value="Unassembled WGS sequence"/>
</dbReference>
<protein>
    <submittedName>
        <fullName evidence="1">Uncharacterized protein</fullName>
    </submittedName>
</protein>
<sequence length="58" mass="7056">MTEYPFFKEDGIASTQEKVFISSLQKAMPIWVYTKNEYFNDFLPKKRFLKHFLTLKIF</sequence>
<proteinExistence type="predicted"/>
<dbReference type="RefSeq" id="WP_158080752.1">
    <property type="nucleotide sequence ID" value="NZ_MXAP01000172.1"/>
</dbReference>
<evidence type="ECO:0000313" key="2">
    <source>
        <dbReference type="Proteomes" id="UP000254618"/>
    </source>
</evidence>
<dbReference type="AlphaFoldDB" id="A0A378QME7"/>
<accession>A0A378QME7</accession>
<name>A0A378QME7_9GAMM</name>
<evidence type="ECO:0000313" key="1">
    <source>
        <dbReference type="EMBL" id="STZ02077.1"/>
    </source>
</evidence>
<organism evidence="1 2">
    <name type="scientific">Moraxella equi</name>
    <dbReference type="NCBI Taxonomy" id="60442"/>
    <lineage>
        <taxon>Bacteria</taxon>
        <taxon>Pseudomonadati</taxon>
        <taxon>Pseudomonadota</taxon>
        <taxon>Gammaproteobacteria</taxon>
        <taxon>Moraxellales</taxon>
        <taxon>Moraxellaceae</taxon>
        <taxon>Moraxella</taxon>
    </lineage>
</organism>
<dbReference type="EMBL" id="UGQF01000001">
    <property type="protein sequence ID" value="STZ02077.1"/>
    <property type="molecule type" value="Genomic_DNA"/>
</dbReference>
<gene>
    <name evidence="1" type="ORF">NCTC11012_00300</name>
</gene>
<reference evidence="1 2" key="1">
    <citation type="submission" date="2018-06" db="EMBL/GenBank/DDBJ databases">
        <authorList>
            <consortium name="Pathogen Informatics"/>
            <person name="Doyle S."/>
        </authorList>
    </citation>
    <scope>NUCLEOTIDE SEQUENCE [LARGE SCALE GENOMIC DNA]</scope>
    <source>
        <strain evidence="1 2">NCTC11012</strain>
    </source>
</reference>